<accession>A0A5J5DFJ5</accession>
<protein>
    <submittedName>
        <fullName evidence="2">Uncharacterized protein</fullName>
    </submittedName>
</protein>
<evidence type="ECO:0000313" key="3">
    <source>
        <dbReference type="Proteomes" id="UP000327493"/>
    </source>
</evidence>
<gene>
    <name evidence="2" type="ORF">FQN60_017567</name>
</gene>
<proteinExistence type="predicted"/>
<reference evidence="2 3" key="1">
    <citation type="submission" date="2019-08" db="EMBL/GenBank/DDBJ databases">
        <title>A chromosome-level genome assembly, high-density linkage maps, and genome scans reveal the genomic architecture of hybrid incompatibilities underlying speciation via character displacement in darters (Percidae: Etheostominae).</title>
        <authorList>
            <person name="Moran R.L."/>
            <person name="Catchen J.M."/>
            <person name="Fuller R.C."/>
        </authorList>
    </citation>
    <scope>NUCLEOTIDE SEQUENCE [LARGE SCALE GENOMIC DNA]</scope>
    <source>
        <strain evidence="2">EspeVRDwgs_2016</strain>
        <tissue evidence="2">Muscle</tissue>
    </source>
</reference>
<dbReference type="Proteomes" id="UP000327493">
    <property type="component" value="Chromosome 5"/>
</dbReference>
<name>A0A5J5DFJ5_9PERO</name>
<comment type="caution">
    <text evidence="2">The sequence shown here is derived from an EMBL/GenBank/DDBJ whole genome shotgun (WGS) entry which is preliminary data.</text>
</comment>
<sequence length="180" mass="20131">MLIQFLKVHSTYDKPVLLLALCNGGDSLHQLVSKLVEDRLVELQPRRSMEVEEGKSRLEGRQQDAIFHLQTRNAICRQLCLSTLPQASSEAHVGCSCRTKTENAYLAVVVIITIRYPNAMRRMAMKRKRMPAQGPRARAFISPSPSAGTKLLRLSMYPKAQPTDAPPACKNTRGDPLKPH</sequence>
<evidence type="ECO:0000313" key="2">
    <source>
        <dbReference type="EMBL" id="KAA8592112.1"/>
    </source>
</evidence>
<evidence type="ECO:0000256" key="1">
    <source>
        <dbReference type="SAM" id="MobiDB-lite"/>
    </source>
</evidence>
<feature type="region of interest" description="Disordered" evidence="1">
    <location>
        <begin position="159"/>
        <end position="180"/>
    </location>
</feature>
<organism evidence="2 3">
    <name type="scientific">Etheostoma spectabile</name>
    <name type="common">orangethroat darter</name>
    <dbReference type="NCBI Taxonomy" id="54343"/>
    <lineage>
        <taxon>Eukaryota</taxon>
        <taxon>Metazoa</taxon>
        <taxon>Chordata</taxon>
        <taxon>Craniata</taxon>
        <taxon>Vertebrata</taxon>
        <taxon>Euteleostomi</taxon>
        <taxon>Actinopterygii</taxon>
        <taxon>Neopterygii</taxon>
        <taxon>Teleostei</taxon>
        <taxon>Neoteleostei</taxon>
        <taxon>Acanthomorphata</taxon>
        <taxon>Eupercaria</taxon>
        <taxon>Perciformes</taxon>
        <taxon>Percoidei</taxon>
        <taxon>Percidae</taxon>
        <taxon>Etheostomatinae</taxon>
        <taxon>Etheostoma</taxon>
    </lineage>
</organism>
<dbReference type="EMBL" id="VOFY01000005">
    <property type="protein sequence ID" value="KAA8592112.1"/>
    <property type="molecule type" value="Genomic_DNA"/>
</dbReference>
<dbReference type="AlphaFoldDB" id="A0A5J5DFJ5"/>
<keyword evidence="3" id="KW-1185">Reference proteome</keyword>